<dbReference type="EMBL" id="AZGY01000011">
    <property type="protein sequence ID" value="KZZ94352.1"/>
    <property type="molecule type" value="Genomic_DNA"/>
</dbReference>
<evidence type="ECO:0000313" key="1">
    <source>
        <dbReference type="EMBL" id="KZZ94352.1"/>
    </source>
</evidence>
<organism evidence="1 2">
    <name type="scientific">Moelleriella libera RCEF 2490</name>
    <dbReference type="NCBI Taxonomy" id="1081109"/>
    <lineage>
        <taxon>Eukaryota</taxon>
        <taxon>Fungi</taxon>
        <taxon>Dikarya</taxon>
        <taxon>Ascomycota</taxon>
        <taxon>Pezizomycotina</taxon>
        <taxon>Sordariomycetes</taxon>
        <taxon>Hypocreomycetidae</taxon>
        <taxon>Hypocreales</taxon>
        <taxon>Clavicipitaceae</taxon>
        <taxon>Moelleriella</taxon>
    </lineage>
</organism>
<reference evidence="1 2" key="1">
    <citation type="journal article" date="2016" name="Genome Biol. Evol.">
        <title>Divergent and convergent evolution of fungal pathogenicity.</title>
        <authorList>
            <person name="Shang Y."/>
            <person name="Xiao G."/>
            <person name="Zheng P."/>
            <person name="Cen K."/>
            <person name="Zhan S."/>
            <person name="Wang C."/>
        </authorList>
    </citation>
    <scope>NUCLEOTIDE SEQUENCE [LARGE SCALE GENOMIC DNA]</scope>
    <source>
        <strain evidence="1 2">RCEF 2490</strain>
    </source>
</reference>
<gene>
    <name evidence="1" type="ORF">AAL_05319</name>
</gene>
<comment type="caution">
    <text evidence="1">The sequence shown here is derived from an EMBL/GenBank/DDBJ whole genome shotgun (WGS) entry which is preliminary data.</text>
</comment>
<proteinExistence type="predicted"/>
<name>A0A162IHN1_9HYPO</name>
<dbReference type="Proteomes" id="UP000078544">
    <property type="component" value="Unassembled WGS sequence"/>
</dbReference>
<keyword evidence="2" id="KW-1185">Reference proteome</keyword>
<evidence type="ECO:0000313" key="2">
    <source>
        <dbReference type="Proteomes" id="UP000078544"/>
    </source>
</evidence>
<dbReference type="AlphaFoldDB" id="A0A162IHN1"/>
<sequence length="75" mass="8218">MATMPEAGKGAPQALRDELDALRLENETLGEQGQLAADSALRGQLQLLKDELSCLKLKSMDHENKVAEKTLELNK</sequence>
<protein>
    <submittedName>
        <fullName evidence="1">Uncharacterized protein</fullName>
    </submittedName>
</protein>
<accession>A0A162IHN1</accession>